<evidence type="ECO:0000259" key="1">
    <source>
        <dbReference type="Pfam" id="PF12680"/>
    </source>
</evidence>
<evidence type="ECO:0000313" key="2">
    <source>
        <dbReference type="EMBL" id="TXS90600.1"/>
    </source>
</evidence>
<dbReference type="SUPFAM" id="SSF54427">
    <property type="entry name" value="NTF2-like"/>
    <property type="match status" value="1"/>
</dbReference>
<comment type="caution">
    <text evidence="2">The sequence shown here is derived from an EMBL/GenBank/DDBJ whole genome shotgun (WGS) entry which is preliminary data.</text>
</comment>
<dbReference type="Gene3D" id="3.10.450.50">
    <property type="match status" value="1"/>
</dbReference>
<accession>A0A5C8ZSF6</accession>
<gene>
    <name evidence="2" type="ORF">FVW59_14800</name>
</gene>
<dbReference type="InterPro" id="IPR037401">
    <property type="entry name" value="SnoaL-like"/>
</dbReference>
<dbReference type="Pfam" id="PF12680">
    <property type="entry name" value="SnoaL_2"/>
    <property type="match status" value="1"/>
</dbReference>
<organism evidence="2 3">
    <name type="scientific">Parahaliea aestuarii</name>
    <dbReference type="NCBI Taxonomy" id="1852021"/>
    <lineage>
        <taxon>Bacteria</taxon>
        <taxon>Pseudomonadati</taxon>
        <taxon>Pseudomonadota</taxon>
        <taxon>Gammaproteobacteria</taxon>
        <taxon>Cellvibrionales</taxon>
        <taxon>Halieaceae</taxon>
        <taxon>Parahaliea</taxon>
    </lineage>
</organism>
<dbReference type="OrthoDB" id="9781757at2"/>
<reference evidence="2 3" key="1">
    <citation type="submission" date="2019-08" db="EMBL/GenBank/DDBJ databases">
        <title>Parahaliea maris sp. nov., isolated from the surface seawater.</title>
        <authorList>
            <person name="Liu Y."/>
        </authorList>
    </citation>
    <scope>NUCLEOTIDE SEQUENCE [LARGE SCALE GENOMIC DNA]</scope>
    <source>
        <strain evidence="2 3">S2-26</strain>
    </source>
</reference>
<feature type="domain" description="SnoaL-like" evidence="1">
    <location>
        <begin position="34"/>
        <end position="134"/>
    </location>
</feature>
<keyword evidence="3" id="KW-1185">Reference proteome</keyword>
<evidence type="ECO:0000313" key="3">
    <source>
        <dbReference type="Proteomes" id="UP000321933"/>
    </source>
</evidence>
<name>A0A5C8ZSF6_9GAMM</name>
<dbReference type="Proteomes" id="UP000321933">
    <property type="component" value="Unassembled WGS sequence"/>
</dbReference>
<dbReference type="AlphaFoldDB" id="A0A5C8ZSF6"/>
<dbReference type="EMBL" id="VRYZ01000006">
    <property type="protein sequence ID" value="TXS90600.1"/>
    <property type="molecule type" value="Genomic_DNA"/>
</dbReference>
<dbReference type="InterPro" id="IPR032710">
    <property type="entry name" value="NTF2-like_dom_sf"/>
</dbReference>
<protein>
    <submittedName>
        <fullName evidence="2">Nuclear transport factor 2 family protein</fullName>
    </submittedName>
</protein>
<proteinExistence type="predicted"/>
<sequence length="153" mass="16929">MPILYRLSVYKSYSADIPASLEGVVMTSNPLSVVHEMVIAWNGLDVDAIVGIFSEDGEFHSMMNRSPTKGREALNAHLTRLFGGAGMLKLNLRNIAVCGNTVFLERLDVFEVNGRRGEIPVAAVLDVEGAHVVSWREYYDRAQLVSQMDTLSE</sequence>